<dbReference type="GO" id="GO:0004181">
    <property type="term" value="F:metallocarboxypeptidase activity"/>
    <property type="evidence" value="ECO:0007669"/>
    <property type="project" value="InterPro"/>
</dbReference>
<evidence type="ECO:0000259" key="7">
    <source>
        <dbReference type="Pfam" id="PF00246"/>
    </source>
</evidence>
<reference evidence="8" key="1">
    <citation type="submission" date="2020-04" db="EMBL/GenBank/DDBJ databases">
        <authorList>
            <person name="Zhang T."/>
        </authorList>
    </citation>
    <scope>NUCLEOTIDE SEQUENCE</scope>
    <source>
        <strain evidence="8">HKST-UBA01</strain>
    </source>
</reference>
<sequence>AGVDLNRNFPLHHRRRARWLDWWPMWNPGPEPASEPETRALSDLFGTVRPSVALSLHSFGRWFFYPPAAHRSPDPGSAAHARCLAAARAPGYRSAQLGRWAWWFRAYGTEIDTLADRGALAFLVEISRGGIGKWPGSRLLDPFCLFNPPDPEPETARLLPALRTLLQTALTEEYPVQGRNWKT</sequence>
<dbReference type="Gene3D" id="3.40.630.10">
    <property type="entry name" value="Zn peptidases"/>
    <property type="match status" value="1"/>
</dbReference>
<feature type="domain" description="Peptidase M14" evidence="7">
    <location>
        <begin position="2"/>
        <end position="76"/>
    </location>
</feature>
<proteinExistence type="inferred from homology"/>
<reference evidence="8" key="2">
    <citation type="journal article" date="2021" name="Microbiome">
        <title>Successional dynamics and alternative stable states in a saline activated sludge microbial community over 9 years.</title>
        <authorList>
            <person name="Wang Y."/>
            <person name="Ye J."/>
            <person name="Ju F."/>
            <person name="Liu L."/>
            <person name="Boyd J.A."/>
            <person name="Deng Y."/>
            <person name="Parks D.H."/>
            <person name="Jiang X."/>
            <person name="Yin X."/>
            <person name="Woodcroft B.J."/>
            <person name="Tyson G.W."/>
            <person name="Hugenholtz P."/>
            <person name="Polz M.F."/>
            <person name="Zhang T."/>
        </authorList>
    </citation>
    <scope>NUCLEOTIDE SEQUENCE</scope>
    <source>
        <strain evidence="8">HKST-UBA01</strain>
    </source>
</reference>
<accession>A0A956M014</accession>
<comment type="similarity">
    <text evidence="2">Belongs to the peptidase M14 family.</text>
</comment>
<name>A0A956M014_UNCEI</name>
<evidence type="ECO:0000256" key="2">
    <source>
        <dbReference type="ARBA" id="ARBA00005988"/>
    </source>
</evidence>
<evidence type="ECO:0000256" key="5">
    <source>
        <dbReference type="ARBA" id="ARBA00022833"/>
    </source>
</evidence>
<evidence type="ECO:0000313" key="9">
    <source>
        <dbReference type="Proteomes" id="UP000697710"/>
    </source>
</evidence>
<dbReference type="PANTHER" id="PTHR11705:SF143">
    <property type="entry name" value="SLL0236 PROTEIN"/>
    <property type="match status" value="1"/>
</dbReference>
<dbReference type="InterPro" id="IPR000834">
    <property type="entry name" value="Peptidase_M14"/>
</dbReference>
<evidence type="ECO:0000256" key="6">
    <source>
        <dbReference type="ARBA" id="ARBA00023049"/>
    </source>
</evidence>
<keyword evidence="5" id="KW-0862">Zinc</keyword>
<dbReference type="PANTHER" id="PTHR11705">
    <property type="entry name" value="PROTEASE FAMILY M14 CARBOXYPEPTIDASE A,B"/>
    <property type="match status" value="1"/>
</dbReference>
<dbReference type="GO" id="GO:0008270">
    <property type="term" value="F:zinc ion binding"/>
    <property type="evidence" value="ECO:0007669"/>
    <property type="project" value="InterPro"/>
</dbReference>
<protein>
    <recommendedName>
        <fullName evidence="7">Peptidase M14 domain-containing protein</fullName>
    </recommendedName>
</protein>
<evidence type="ECO:0000256" key="1">
    <source>
        <dbReference type="ARBA" id="ARBA00001947"/>
    </source>
</evidence>
<dbReference type="SUPFAM" id="SSF53187">
    <property type="entry name" value="Zn-dependent exopeptidases"/>
    <property type="match status" value="1"/>
</dbReference>
<dbReference type="AlphaFoldDB" id="A0A956M014"/>
<keyword evidence="4" id="KW-0378">Hydrolase</keyword>
<evidence type="ECO:0000256" key="3">
    <source>
        <dbReference type="ARBA" id="ARBA00022670"/>
    </source>
</evidence>
<comment type="caution">
    <text evidence="8">The sequence shown here is derived from an EMBL/GenBank/DDBJ whole genome shotgun (WGS) entry which is preliminary data.</text>
</comment>
<keyword evidence="6" id="KW-0482">Metalloprotease</keyword>
<keyword evidence="3" id="KW-0645">Protease</keyword>
<evidence type="ECO:0000313" key="8">
    <source>
        <dbReference type="EMBL" id="MCA9727385.1"/>
    </source>
</evidence>
<dbReference type="Pfam" id="PF00246">
    <property type="entry name" value="Peptidase_M14"/>
    <property type="match status" value="1"/>
</dbReference>
<comment type="cofactor">
    <cofactor evidence="1">
        <name>Zn(2+)</name>
        <dbReference type="ChEBI" id="CHEBI:29105"/>
    </cofactor>
</comment>
<organism evidence="8 9">
    <name type="scientific">Eiseniibacteriota bacterium</name>
    <dbReference type="NCBI Taxonomy" id="2212470"/>
    <lineage>
        <taxon>Bacteria</taxon>
        <taxon>Candidatus Eiseniibacteriota</taxon>
    </lineage>
</organism>
<gene>
    <name evidence="8" type="ORF">KC729_06855</name>
</gene>
<dbReference type="GO" id="GO:0005615">
    <property type="term" value="C:extracellular space"/>
    <property type="evidence" value="ECO:0007669"/>
    <property type="project" value="TreeGrafter"/>
</dbReference>
<feature type="non-terminal residue" evidence="8">
    <location>
        <position position="1"/>
    </location>
</feature>
<dbReference type="GO" id="GO:0006508">
    <property type="term" value="P:proteolysis"/>
    <property type="evidence" value="ECO:0007669"/>
    <property type="project" value="UniProtKB-KW"/>
</dbReference>
<dbReference type="Proteomes" id="UP000697710">
    <property type="component" value="Unassembled WGS sequence"/>
</dbReference>
<dbReference type="EMBL" id="JAGQHR010000156">
    <property type="protein sequence ID" value="MCA9727385.1"/>
    <property type="molecule type" value="Genomic_DNA"/>
</dbReference>
<evidence type="ECO:0000256" key="4">
    <source>
        <dbReference type="ARBA" id="ARBA00022801"/>
    </source>
</evidence>